<dbReference type="EMBL" id="ADOG01000019">
    <property type="protein sequence ID" value="EFM91697.1"/>
    <property type="molecule type" value="Genomic_DNA"/>
</dbReference>
<protein>
    <submittedName>
        <fullName evidence="1">Uncharacterized protein</fullName>
    </submittedName>
</protein>
<comment type="caution">
    <text evidence="1">The sequence shown here is derived from an EMBL/GenBank/DDBJ whole genome shotgun (WGS) entry which is preliminary data.</text>
</comment>
<gene>
    <name evidence="1" type="ORF">appser6_13960</name>
</gene>
<evidence type="ECO:0000313" key="2">
    <source>
        <dbReference type="Proteomes" id="UP000005341"/>
    </source>
</evidence>
<dbReference type="Proteomes" id="UP000005341">
    <property type="component" value="Unassembled WGS sequence"/>
</dbReference>
<evidence type="ECO:0000313" key="1">
    <source>
        <dbReference type="EMBL" id="EFM91697.1"/>
    </source>
</evidence>
<proteinExistence type="predicted"/>
<name>A0A828PSV0_ACTPL</name>
<accession>A0A828PSV0</accession>
<organism evidence="1 2">
    <name type="scientific">Actinobacillus pleuropneumoniae serovar 6 str. Femo</name>
    <dbReference type="NCBI Taxonomy" id="754256"/>
    <lineage>
        <taxon>Bacteria</taxon>
        <taxon>Pseudomonadati</taxon>
        <taxon>Pseudomonadota</taxon>
        <taxon>Gammaproteobacteria</taxon>
        <taxon>Pasteurellales</taxon>
        <taxon>Pasteurellaceae</taxon>
        <taxon>Actinobacillus</taxon>
    </lineage>
</organism>
<sequence>MKFINLLTFFLQLYIVKEKAVKFPKNLASSYENSTAYLIC</sequence>
<reference evidence="1 2" key="1">
    <citation type="journal article" date="2010" name="J. Bacteriol.">
        <title>Comparative genomic characterization of Actinobacillus pleuropneumoniae.</title>
        <authorList>
            <person name="Xu Z."/>
            <person name="Chen X."/>
            <person name="Li L."/>
            <person name="Li T."/>
            <person name="Wang S."/>
            <person name="Chen H."/>
            <person name="Zhou R."/>
        </authorList>
    </citation>
    <scope>NUCLEOTIDE SEQUENCE [LARGE SCALE GENOMIC DNA]</scope>
    <source>
        <strain evidence="1 2">Femo</strain>
    </source>
</reference>
<dbReference type="AlphaFoldDB" id="A0A828PSV0"/>